<feature type="compositionally biased region" description="Acidic residues" evidence="1">
    <location>
        <begin position="293"/>
        <end position="305"/>
    </location>
</feature>
<feature type="compositionally biased region" description="Basic and acidic residues" evidence="1">
    <location>
        <begin position="66"/>
        <end position="77"/>
    </location>
</feature>
<feature type="compositionally biased region" description="Basic and acidic residues" evidence="1">
    <location>
        <begin position="241"/>
        <end position="275"/>
    </location>
</feature>
<evidence type="ECO:0000313" key="2">
    <source>
        <dbReference type="EMBL" id="RMX72310.1"/>
    </source>
</evidence>
<proteinExistence type="predicted"/>
<feature type="compositionally biased region" description="Polar residues" evidence="1">
    <location>
        <begin position="110"/>
        <end position="119"/>
    </location>
</feature>
<feature type="region of interest" description="Disordered" evidence="1">
    <location>
        <begin position="241"/>
        <end position="311"/>
    </location>
</feature>
<accession>A0A3M6W280</accession>
<reference evidence="2 3" key="1">
    <citation type="journal article" date="2018" name="BMC Genomics">
        <title>Genomic evidence for intraspecific hybridization in a clonal and extremely halotolerant yeast.</title>
        <authorList>
            <person name="Gostincar C."/>
            <person name="Stajich J.E."/>
            <person name="Zupancic J."/>
            <person name="Zalar P."/>
            <person name="Gunde-Cimerman N."/>
        </authorList>
    </citation>
    <scope>NUCLEOTIDE SEQUENCE [LARGE SCALE GENOMIC DNA]</scope>
    <source>
        <strain evidence="2 3">EXF-6656</strain>
    </source>
</reference>
<sequence length="325" mass="36613">MADAALKSFEDLLENVPKWIADIQAILRVSTDRQNEMLFEKQPTEAAPIPKKKSKSSSLRSFRSSENTRQKEDKDAKTNTPEPTLLRPQLPHMTESDALRLAQRKRKTESVCSGDQSGPSKYRSRSMVVVYYDGDIQKKFEDSEASSGSDGEDASFSLHKLGYKSTRAKPVGRLLLGHKKDATMVFDKVDGLVDKAQSLCEKAAHQILRDGDCKQELETAMQSFDEAKIQAESEIPALRQRVEKAAERERRSDERRRDQEEAEERKRESGRELSGTEKQLTSFPPSDGKLEVDLEADDSDGDDGDFNAGFDLGHFQMRSTRLLAH</sequence>
<evidence type="ECO:0000256" key="1">
    <source>
        <dbReference type="SAM" id="MobiDB-lite"/>
    </source>
</evidence>
<gene>
    <name evidence="2" type="ORF">D0869_14746</name>
</gene>
<dbReference type="EMBL" id="QWIJ01002248">
    <property type="protein sequence ID" value="RMX72310.1"/>
    <property type="molecule type" value="Genomic_DNA"/>
</dbReference>
<comment type="caution">
    <text evidence="2">The sequence shown here is derived from an EMBL/GenBank/DDBJ whole genome shotgun (WGS) entry which is preliminary data.</text>
</comment>
<protein>
    <submittedName>
        <fullName evidence="2">Uncharacterized protein</fullName>
    </submittedName>
</protein>
<evidence type="ECO:0000313" key="3">
    <source>
        <dbReference type="Proteomes" id="UP000281245"/>
    </source>
</evidence>
<dbReference type="Proteomes" id="UP000281245">
    <property type="component" value="Unassembled WGS sequence"/>
</dbReference>
<organism evidence="2 3">
    <name type="scientific">Hortaea werneckii</name>
    <name type="common">Black yeast</name>
    <name type="synonym">Cladosporium werneckii</name>
    <dbReference type="NCBI Taxonomy" id="91943"/>
    <lineage>
        <taxon>Eukaryota</taxon>
        <taxon>Fungi</taxon>
        <taxon>Dikarya</taxon>
        <taxon>Ascomycota</taxon>
        <taxon>Pezizomycotina</taxon>
        <taxon>Dothideomycetes</taxon>
        <taxon>Dothideomycetidae</taxon>
        <taxon>Mycosphaerellales</taxon>
        <taxon>Teratosphaeriaceae</taxon>
        <taxon>Hortaea</taxon>
    </lineage>
</organism>
<feature type="region of interest" description="Disordered" evidence="1">
    <location>
        <begin position="38"/>
        <end position="121"/>
    </location>
</feature>
<dbReference type="AlphaFoldDB" id="A0A3M6W280"/>
<name>A0A3M6W280_HORWE</name>
<dbReference type="OrthoDB" id="3886346at2759"/>
<feature type="compositionally biased region" description="Low complexity" evidence="1">
    <location>
        <begin position="56"/>
        <end position="65"/>
    </location>
</feature>